<dbReference type="EC" id="5.4.99.25" evidence="5"/>
<dbReference type="HAMAP" id="MF_01080">
    <property type="entry name" value="TruB_bact"/>
    <property type="match status" value="1"/>
</dbReference>
<dbReference type="SUPFAM" id="SSF55120">
    <property type="entry name" value="Pseudouridine synthase"/>
    <property type="match status" value="1"/>
</dbReference>
<evidence type="ECO:0000313" key="10">
    <source>
        <dbReference type="EMBL" id="QJW37092.1"/>
    </source>
</evidence>
<dbReference type="Pfam" id="PF16198">
    <property type="entry name" value="TruB_C_2"/>
    <property type="match status" value="1"/>
</dbReference>
<comment type="function">
    <text evidence="5">Responsible for synthesis of pseudouridine from uracil-55 in the psi GC loop of transfer RNAs.</text>
</comment>
<evidence type="ECO:0000259" key="8">
    <source>
        <dbReference type="Pfam" id="PF09142"/>
    </source>
</evidence>
<feature type="domain" description="tRNA pseudouridine synthase II TruB subfamily 2 C-terminal" evidence="8">
    <location>
        <begin position="269"/>
        <end position="327"/>
    </location>
</feature>
<evidence type="ECO:0000313" key="11">
    <source>
        <dbReference type="Proteomes" id="UP000451354"/>
    </source>
</evidence>
<dbReference type="InterPro" id="IPR015947">
    <property type="entry name" value="PUA-like_sf"/>
</dbReference>
<dbReference type="AlphaFoldDB" id="A0A6M5UHS6"/>
<dbReference type="CDD" id="cd02573">
    <property type="entry name" value="PseudoU_synth_EcTruB"/>
    <property type="match status" value="1"/>
</dbReference>
<dbReference type="GO" id="GO:1990481">
    <property type="term" value="P:mRNA pseudouridine synthesis"/>
    <property type="evidence" value="ECO:0007669"/>
    <property type="project" value="TreeGrafter"/>
</dbReference>
<sequence length="330" mass="33809">MGGRPPATDRPARRPVAPDGLVVVDKPGGWTSHDVVGRGRRLAGTRKVGHAGTLDPMATGVLVLGVGRATKLLTYVVGADKDYDATIRLGAATTTDDAEGEVVARADASGVGRADLDRAIADLTGEILQVPSTVSAIKVDGKRAYARARAGEDVALAARPVVVSRFEVLDVRPVRPGEAAHEPVLPDDASPALDVDVAVTVSSGTYVRALARDLGAALGVGGHLTALRRTRVGGYGLDVASTLEELEAQADRDGVLATLPLAAAARATFPVRDLTPQEATALSYGQWIPATGTPGTTAAVSPEGELVALVEDTRRGGADLAKPVLVLAPA</sequence>
<organism evidence="10 11">
    <name type="scientific">Cellulosimicrobium protaetiae</name>
    <dbReference type="NCBI Taxonomy" id="2587808"/>
    <lineage>
        <taxon>Bacteria</taxon>
        <taxon>Bacillati</taxon>
        <taxon>Actinomycetota</taxon>
        <taxon>Actinomycetes</taxon>
        <taxon>Micrococcales</taxon>
        <taxon>Promicromonosporaceae</taxon>
        <taxon>Cellulosimicrobium</taxon>
    </lineage>
</organism>
<proteinExistence type="inferred from homology"/>
<keyword evidence="11" id="KW-1185">Reference proteome</keyword>
<dbReference type="Gene3D" id="2.30.130.10">
    <property type="entry name" value="PUA domain"/>
    <property type="match status" value="1"/>
</dbReference>
<dbReference type="InterPro" id="IPR032819">
    <property type="entry name" value="TruB_C"/>
</dbReference>
<evidence type="ECO:0000256" key="1">
    <source>
        <dbReference type="ARBA" id="ARBA00000385"/>
    </source>
</evidence>
<reference evidence="11" key="1">
    <citation type="journal article" date="2022" name="Int. J. Syst. Evol. Microbiol.">
        <title>Cellulosimicrobium protaetiae sp. nov., isolated from the gut of the larva of Protaetia brevitarsis seulensis.</title>
        <authorList>
            <person name="Le Han H."/>
            <person name="Nguyen T.T.H."/>
            <person name="Li Z."/>
            <person name="Shin N.R."/>
            <person name="Kim S.G."/>
        </authorList>
    </citation>
    <scope>NUCLEOTIDE SEQUENCE [LARGE SCALE GENOMIC DNA]</scope>
    <source>
        <strain evidence="11">BI34</strain>
    </source>
</reference>
<feature type="active site" description="Nucleophile" evidence="5">
    <location>
        <position position="55"/>
    </location>
</feature>
<dbReference type="PANTHER" id="PTHR13767:SF2">
    <property type="entry name" value="PSEUDOURIDYLATE SYNTHASE TRUB1"/>
    <property type="match status" value="1"/>
</dbReference>
<protein>
    <recommendedName>
        <fullName evidence="5">tRNA pseudouridine synthase B</fullName>
        <ecNumber evidence="5">5.4.99.25</ecNumber>
    </recommendedName>
    <alternativeName>
        <fullName evidence="5">tRNA pseudouridine(55) synthase</fullName>
        <shortName evidence="5">Psi55 synthase</shortName>
    </alternativeName>
    <alternativeName>
        <fullName evidence="5">tRNA pseudouridylate synthase</fullName>
    </alternativeName>
    <alternativeName>
        <fullName evidence="5">tRNA-uridine isomerase</fullName>
    </alternativeName>
</protein>
<dbReference type="InterPro" id="IPR036974">
    <property type="entry name" value="PUA_sf"/>
</dbReference>
<dbReference type="EMBL" id="CP052757">
    <property type="protein sequence ID" value="QJW37092.1"/>
    <property type="molecule type" value="Genomic_DNA"/>
</dbReference>
<dbReference type="Proteomes" id="UP000451354">
    <property type="component" value="Chromosome"/>
</dbReference>
<comment type="catalytic activity">
    <reaction evidence="1 5">
        <text>uridine(55) in tRNA = pseudouridine(55) in tRNA</text>
        <dbReference type="Rhea" id="RHEA:42532"/>
        <dbReference type="Rhea" id="RHEA-COMP:10101"/>
        <dbReference type="Rhea" id="RHEA-COMP:10102"/>
        <dbReference type="ChEBI" id="CHEBI:65314"/>
        <dbReference type="ChEBI" id="CHEBI:65315"/>
        <dbReference type="EC" id="5.4.99.25"/>
    </reaction>
</comment>
<keyword evidence="3 5" id="KW-0819">tRNA processing</keyword>
<dbReference type="InterPro" id="IPR015225">
    <property type="entry name" value="tRNA_psdUridine_synth_fam2_C"/>
</dbReference>
<dbReference type="InterPro" id="IPR014780">
    <property type="entry name" value="tRNA_psdUridine_synth_TruB"/>
</dbReference>
<evidence type="ECO:0000256" key="3">
    <source>
        <dbReference type="ARBA" id="ARBA00022694"/>
    </source>
</evidence>
<gene>
    <name evidence="5 10" type="primary">truB</name>
    <name evidence="10" type="ORF">FIC82_013770</name>
</gene>
<evidence type="ECO:0000259" key="7">
    <source>
        <dbReference type="Pfam" id="PF01509"/>
    </source>
</evidence>
<feature type="domain" description="tRNA pseudouridylate synthase B C-terminal" evidence="9">
    <location>
        <begin position="208"/>
        <end position="248"/>
    </location>
</feature>
<keyword evidence="4 5" id="KW-0413">Isomerase</keyword>
<dbReference type="SUPFAM" id="SSF88697">
    <property type="entry name" value="PUA domain-like"/>
    <property type="match status" value="1"/>
</dbReference>
<dbReference type="PANTHER" id="PTHR13767">
    <property type="entry name" value="TRNA-PSEUDOURIDINE SYNTHASE"/>
    <property type="match status" value="1"/>
</dbReference>
<dbReference type="Pfam" id="PF01509">
    <property type="entry name" value="TruB_N"/>
    <property type="match status" value="1"/>
</dbReference>
<dbReference type="GO" id="GO:0160148">
    <property type="term" value="F:tRNA pseudouridine(55) synthase activity"/>
    <property type="evidence" value="ECO:0007669"/>
    <property type="project" value="UniProtKB-EC"/>
</dbReference>
<evidence type="ECO:0000256" key="4">
    <source>
        <dbReference type="ARBA" id="ARBA00023235"/>
    </source>
</evidence>
<dbReference type="Gene3D" id="3.30.2350.10">
    <property type="entry name" value="Pseudouridine synthase"/>
    <property type="match status" value="1"/>
</dbReference>
<accession>A0A6M5UHS6</accession>
<feature type="region of interest" description="Disordered" evidence="6">
    <location>
        <begin position="1"/>
        <end position="21"/>
    </location>
</feature>
<evidence type="ECO:0000256" key="5">
    <source>
        <dbReference type="HAMAP-Rule" id="MF_01080"/>
    </source>
</evidence>
<dbReference type="GO" id="GO:0003723">
    <property type="term" value="F:RNA binding"/>
    <property type="evidence" value="ECO:0007669"/>
    <property type="project" value="InterPro"/>
</dbReference>
<evidence type="ECO:0000256" key="2">
    <source>
        <dbReference type="ARBA" id="ARBA00005642"/>
    </source>
</evidence>
<dbReference type="KEGG" id="cprt:FIC82_013770"/>
<evidence type="ECO:0000256" key="6">
    <source>
        <dbReference type="SAM" id="MobiDB-lite"/>
    </source>
</evidence>
<dbReference type="RefSeq" id="WP_168731879.1">
    <property type="nucleotide sequence ID" value="NZ_CP052757.1"/>
</dbReference>
<dbReference type="GO" id="GO:0031119">
    <property type="term" value="P:tRNA pseudouridine synthesis"/>
    <property type="evidence" value="ECO:0007669"/>
    <property type="project" value="UniProtKB-UniRule"/>
</dbReference>
<dbReference type="Pfam" id="PF09142">
    <property type="entry name" value="TruB_C"/>
    <property type="match status" value="1"/>
</dbReference>
<evidence type="ECO:0000259" key="9">
    <source>
        <dbReference type="Pfam" id="PF16198"/>
    </source>
</evidence>
<feature type="domain" description="Pseudouridine synthase II N-terminal" evidence="7">
    <location>
        <begin position="40"/>
        <end position="207"/>
    </location>
</feature>
<name>A0A6M5UHS6_9MICO</name>
<dbReference type="InterPro" id="IPR020103">
    <property type="entry name" value="PsdUridine_synth_cat_dom_sf"/>
</dbReference>
<dbReference type="InterPro" id="IPR002501">
    <property type="entry name" value="PsdUridine_synth_N"/>
</dbReference>
<comment type="similarity">
    <text evidence="2 5">Belongs to the pseudouridine synthase TruB family. Type 1 subfamily.</text>
</comment>
<dbReference type="NCBIfam" id="TIGR00431">
    <property type="entry name" value="TruB"/>
    <property type="match status" value="1"/>
</dbReference>